<organism evidence="2 3">
    <name type="scientific">Marasmius crinis-equi</name>
    <dbReference type="NCBI Taxonomy" id="585013"/>
    <lineage>
        <taxon>Eukaryota</taxon>
        <taxon>Fungi</taxon>
        <taxon>Dikarya</taxon>
        <taxon>Basidiomycota</taxon>
        <taxon>Agaricomycotina</taxon>
        <taxon>Agaricomycetes</taxon>
        <taxon>Agaricomycetidae</taxon>
        <taxon>Agaricales</taxon>
        <taxon>Marasmiineae</taxon>
        <taxon>Marasmiaceae</taxon>
        <taxon>Marasmius</taxon>
    </lineage>
</organism>
<evidence type="ECO:0000313" key="2">
    <source>
        <dbReference type="EMBL" id="KAL0567190.1"/>
    </source>
</evidence>
<accession>A0ABR3EW94</accession>
<evidence type="ECO:0000313" key="3">
    <source>
        <dbReference type="Proteomes" id="UP001465976"/>
    </source>
</evidence>
<dbReference type="Gene3D" id="2.120.10.70">
    <property type="entry name" value="Fucose-specific lectin"/>
    <property type="match status" value="1"/>
</dbReference>
<evidence type="ECO:0000256" key="1">
    <source>
        <dbReference type="SAM" id="SignalP"/>
    </source>
</evidence>
<dbReference type="EMBL" id="JBAHYK010001650">
    <property type="protein sequence ID" value="KAL0567190.1"/>
    <property type="molecule type" value="Genomic_DNA"/>
</dbReference>
<name>A0ABR3EW94_9AGAR</name>
<keyword evidence="1" id="KW-0732">Signal</keyword>
<protein>
    <submittedName>
        <fullName evidence="2">Uncharacterized protein</fullName>
    </submittedName>
</protein>
<sequence length="196" mass="21462">MKFTFNLVISALALLAQTVTAATNVPVDPAGDVVAIQSPTNKPTWIVYQNRRKGNLVAMRVSGPFSDGQLVETVTAVPANRVLFGTPLAIAQQSQEDNDPGKVQLFFFDRDNILSEARWTKERGWYSGSDCPVCIDQKTRYQAVLGSKVLYAGGSNHKDRKAGMRVGFQSADYPDNTLAEADRQDAKWVLAPLTQA</sequence>
<gene>
    <name evidence="2" type="ORF">V5O48_014802</name>
</gene>
<feature type="chain" id="PRO_5045516732" evidence="1">
    <location>
        <begin position="22"/>
        <end position="196"/>
    </location>
</feature>
<proteinExistence type="predicted"/>
<keyword evidence="3" id="KW-1185">Reference proteome</keyword>
<feature type="signal peptide" evidence="1">
    <location>
        <begin position="1"/>
        <end position="21"/>
    </location>
</feature>
<dbReference type="Proteomes" id="UP001465976">
    <property type="component" value="Unassembled WGS sequence"/>
</dbReference>
<reference evidence="2 3" key="1">
    <citation type="submission" date="2024-02" db="EMBL/GenBank/DDBJ databases">
        <title>A draft genome for the cacao thread blight pathogen Marasmius crinis-equi.</title>
        <authorList>
            <person name="Cohen S.P."/>
            <person name="Baruah I.K."/>
            <person name="Amoako-Attah I."/>
            <person name="Bukari Y."/>
            <person name="Meinhardt L.W."/>
            <person name="Bailey B.A."/>
        </authorList>
    </citation>
    <scope>NUCLEOTIDE SEQUENCE [LARGE SCALE GENOMIC DNA]</scope>
    <source>
        <strain evidence="2 3">GH-76</strain>
    </source>
</reference>
<comment type="caution">
    <text evidence="2">The sequence shown here is derived from an EMBL/GenBank/DDBJ whole genome shotgun (WGS) entry which is preliminary data.</text>
</comment>